<feature type="compositionally biased region" description="Polar residues" evidence="1">
    <location>
        <begin position="66"/>
        <end position="83"/>
    </location>
</feature>
<dbReference type="Proteomes" id="UP000033607">
    <property type="component" value="Unassembled WGS sequence"/>
</dbReference>
<gene>
    <name evidence="2" type="ORF">WN50_18520</name>
</gene>
<evidence type="ECO:0000313" key="3">
    <source>
        <dbReference type="Proteomes" id="UP000033607"/>
    </source>
</evidence>
<protein>
    <recommendedName>
        <fullName evidence="4">DUF928 domain-containing protein</fullName>
    </recommendedName>
</protein>
<dbReference type="EMBL" id="LATL02000330">
    <property type="protein sequence ID" value="KKD36661.1"/>
    <property type="molecule type" value="Genomic_DNA"/>
</dbReference>
<name>A0A0F5YCN5_9CYAN</name>
<dbReference type="RefSeq" id="WP_046280060.1">
    <property type="nucleotide sequence ID" value="NZ_LATL02000330.1"/>
</dbReference>
<organism evidence="2 3">
    <name type="scientific">Limnoraphis robusta CS-951</name>
    <dbReference type="NCBI Taxonomy" id="1637645"/>
    <lineage>
        <taxon>Bacteria</taxon>
        <taxon>Bacillati</taxon>
        <taxon>Cyanobacteriota</taxon>
        <taxon>Cyanophyceae</taxon>
        <taxon>Oscillatoriophycideae</taxon>
        <taxon>Oscillatoriales</taxon>
        <taxon>Sirenicapillariaceae</taxon>
        <taxon>Limnoraphis</taxon>
    </lineage>
</organism>
<evidence type="ECO:0008006" key="4">
    <source>
        <dbReference type="Google" id="ProtNLM"/>
    </source>
</evidence>
<dbReference type="InterPro" id="IPR010328">
    <property type="entry name" value="DUF928"/>
</dbReference>
<proteinExistence type="predicted"/>
<dbReference type="AlphaFoldDB" id="A0A0F5YCN5"/>
<dbReference type="Pfam" id="PF06051">
    <property type="entry name" value="DUF928"/>
    <property type="match status" value="1"/>
</dbReference>
<sequence>MVWTASPRHIITTFSLALFLEIVTPSLMLAAQARSIHLVPSDHASRIQSSDSRFAVEIVQTDETKAPNTPLSQTEWNNFTPPSRGTPGRREGAGTRGRCPGGVTALIPTSTLGRTASEKPTIYYYIPTSLEAVWVKFELLDEENKPLYETNFQMKQTKAGVIGLDLSELKDAPSLEVNTNYHWYLTIRCEPDTLDPSGDIVINGWINRVALSPSQLKQFEQTEPRERLNLYAEEALWYETVRTLAQLRLSNPEDTIILQRWSELLNSVGLGNIAPQPLVKSELGDSLQ</sequence>
<evidence type="ECO:0000256" key="1">
    <source>
        <dbReference type="SAM" id="MobiDB-lite"/>
    </source>
</evidence>
<reference evidence="2 3" key="1">
    <citation type="submission" date="2015-06" db="EMBL/GenBank/DDBJ databases">
        <title>Draft genome assembly of filamentous brackish cyanobacterium Limnoraphis robusta strain CS-951.</title>
        <authorList>
            <person name="Willis A."/>
            <person name="Parks M."/>
            <person name="Burford M.A."/>
        </authorList>
    </citation>
    <scope>NUCLEOTIDE SEQUENCE [LARGE SCALE GENOMIC DNA]</scope>
    <source>
        <strain evidence="2 3">CS-951</strain>
    </source>
</reference>
<feature type="region of interest" description="Disordered" evidence="1">
    <location>
        <begin position="65"/>
        <end position="100"/>
    </location>
</feature>
<comment type="caution">
    <text evidence="2">The sequence shown here is derived from an EMBL/GenBank/DDBJ whole genome shotgun (WGS) entry which is preliminary data.</text>
</comment>
<accession>A0A0F5YCN5</accession>
<dbReference type="OrthoDB" id="445469at2"/>
<evidence type="ECO:0000313" key="2">
    <source>
        <dbReference type="EMBL" id="KKD36661.1"/>
    </source>
</evidence>